<dbReference type="InterPro" id="IPR057207">
    <property type="entry name" value="FBXL15_LRR"/>
</dbReference>
<dbReference type="OrthoDB" id="419694at2759"/>
<comment type="function">
    <text evidence="1">Catalyzes the last step of tRNA splicing, the transfer of the splice junction 2'-phosphate from ligated tRNA to NAD to produce ADP-ribose 1''-2'' cyclic phosphate.</text>
</comment>
<dbReference type="Pfam" id="PF01885">
    <property type="entry name" value="PTS_2-RNA"/>
    <property type="match status" value="1"/>
</dbReference>
<dbReference type="Pfam" id="PF25372">
    <property type="entry name" value="DUF7885"/>
    <property type="match status" value="1"/>
</dbReference>
<organism evidence="5 6">
    <name type="scientific">Crassostrea virginica</name>
    <name type="common">Eastern oyster</name>
    <dbReference type="NCBI Taxonomy" id="6565"/>
    <lineage>
        <taxon>Eukaryota</taxon>
        <taxon>Metazoa</taxon>
        <taxon>Spiralia</taxon>
        <taxon>Lophotrochozoa</taxon>
        <taxon>Mollusca</taxon>
        <taxon>Bivalvia</taxon>
        <taxon>Autobranchia</taxon>
        <taxon>Pteriomorphia</taxon>
        <taxon>Ostreida</taxon>
        <taxon>Ostreoidea</taxon>
        <taxon>Ostreidae</taxon>
        <taxon>Crassostrea</taxon>
    </lineage>
</organism>
<dbReference type="EC" id="2.7.1.160" evidence="2"/>
<name>A0A8B8EBI6_CRAVI</name>
<dbReference type="SMART" id="SM00367">
    <property type="entry name" value="LRR_CC"/>
    <property type="match status" value="4"/>
</dbReference>
<dbReference type="KEGG" id="cvn:111133132"/>
<dbReference type="SUPFAM" id="SSF52047">
    <property type="entry name" value="RNI-like"/>
    <property type="match status" value="1"/>
</dbReference>
<evidence type="ECO:0000256" key="1">
    <source>
        <dbReference type="ARBA" id="ARBA00003343"/>
    </source>
</evidence>
<dbReference type="Gene3D" id="3.80.10.10">
    <property type="entry name" value="Ribonuclease Inhibitor"/>
    <property type="match status" value="1"/>
</dbReference>
<dbReference type="PANTHER" id="PTHR13318">
    <property type="entry name" value="PARTNER OF PAIRED, ISOFORM B-RELATED"/>
    <property type="match status" value="1"/>
</dbReference>
<dbReference type="Proteomes" id="UP000694844">
    <property type="component" value="Chromosome 5"/>
</dbReference>
<dbReference type="AlphaFoldDB" id="A0A8B8EBI6"/>
<reference evidence="6" key="1">
    <citation type="submission" date="2025-08" db="UniProtKB">
        <authorList>
            <consortium name="RefSeq"/>
        </authorList>
    </citation>
    <scope>IDENTIFICATION</scope>
    <source>
        <tissue evidence="6">Whole sample</tissue>
    </source>
</reference>
<gene>
    <name evidence="6" type="primary">LOC111133132</name>
</gene>
<proteinExistence type="predicted"/>
<dbReference type="InterPro" id="IPR006553">
    <property type="entry name" value="Leu-rich_rpt_Cys-con_subtyp"/>
</dbReference>
<evidence type="ECO:0000313" key="5">
    <source>
        <dbReference type="Proteomes" id="UP000694844"/>
    </source>
</evidence>
<dbReference type="GO" id="GO:0031146">
    <property type="term" value="P:SCF-dependent proteasomal ubiquitin-dependent protein catabolic process"/>
    <property type="evidence" value="ECO:0007669"/>
    <property type="project" value="TreeGrafter"/>
</dbReference>
<dbReference type="Gene3D" id="1.10.10.970">
    <property type="entry name" value="RNA 2'-phosphotransferase, Tpt1/KptA family, N-terminal domain"/>
    <property type="match status" value="1"/>
</dbReference>
<protein>
    <recommendedName>
        <fullName evidence="2">2'-phosphotransferase</fullName>
        <ecNumber evidence="2">2.7.1.160</ecNumber>
    </recommendedName>
</protein>
<comment type="catalytic activity">
    <reaction evidence="3">
        <text>2'-phospho-[ligated tRNA] + NAD(+) = mature tRNA + ADP-alpha-D-ribose 1'',2''-cyclic phosphate + nicotinamide</text>
        <dbReference type="Rhea" id="RHEA:23324"/>
        <dbReference type="Rhea" id="RHEA-COMP:11106"/>
        <dbReference type="Rhea" id="RHEA-COMP:11107"/>
        <dbReference type="ChEBI" id="CHEBI:17154"/>
        <dbReference type="ChEBI" id="CHEBI:57540"/>
        <dbReference type="ChEBI" id="CHEBI:76596"/>
        <dbReference type="ChEBI" id="CHEBI:82883"/>
        <dbReference type="ChEBI" id="CHEBI:85027"/>
        <dbReference type="EC" id="2.7.1.160"/>
    </reaction>
</comment>
<dbReference type="RefSeq" id="XP_022336938.1">
    <property type="nucleotide sequence ID" value="XM_022481230.1"/>
</dbReference>
<dbReference type="InterPro" id="IPR042080">
    <property type="entry name" value="RNA_2'-PTrans_N"/>
</dbReference>
<sequence>MDRKSHVSSEKGTSKTQIEKDERLSKRLCYVLRYGAVKEGLTLHEGGFVDLDQLMSLNLMRHNTREEVINEVDISLSHRRAKRFERKEENGKTLIRACFCRNFEENPFHEGSSVPKLLEACVQFICSNLHEYDLENFPDEHLISKMIQKMKKQSRLNNAALRQLLVPALEHLDLSGVYITDSTLKMVWRSCPNLRVLSLKDCGYIVTDSLMEQLVKKLPHLESLSLCACKHVTDRTACALSKHAENLRELNLSWISTISESSIIDLITKCPQLQFLDIYDHTISPDGRTLIADIARQRKMKIVLKGLTDKEITLENPCSLLPNFGKVW</sequence>
<feature type="domain" description="F-box/LRR-repeat protein 15-like leucin rich repeat" evidence="4">
    <location>
        <begin position="168"/>
        <end position="278"/>
    </location>
</feature>
<evidence type="ECO:0000256" key="2">
    <source>
        <dbReference type="ARBA" id="ARBA00012007"/>
    </source>
</evidence>
<dbReference type="GO" id="GO:0019005">
    <property type="term" value="C:SCF ubiquitin ligase complex"/>
    <property type="evidence" value="ECO:0007669"/>
    <property type="project" value="TreeGrafter"/>
</dbReference>
<evidence type="ECO:0000256" key="3">
    <source>
        <dbReference type="ARBA" id="ARBA00047949"/>
    </source>
</evidence>
<evidence type="ECO:0000313" key="6">
    <source>
        <dbReference type="RefSeq" id="XP_022336938.1"/>
    </source>
</evidence>
<dbReference type="GO" id="GO:0000215">
    <property type="term" value="F:tRNA 2'-phosphotransferase activity"/>
    <property type="evidence" value="ECO:0007669"/>
    <property type="project" value="UniProtKB-EC"/>
</dbReference>
<dbReference type="InterPro" id="IPR002745">
    <property type="entry name" value="Ptrans_KptA/Tpt1"/>
</dbReference>
<keyword evidence="5" id="KW-1185">Reference proteome</keyword>
<accession>A0A8B8EBI6</accession>
<dbReference type="SUPFAM" id="SSF56399">
    <property type="entry name" value="ADP-ribosylation"/>
    <property type="match status" value="1"/>
</dbReference>
<dbReference type="InterPro" id="IPR032675">
    <property type="entry name" value="LRR_dom_sf"/>
</dbReference>
<evidence type="ECO:0000259" key="4">
    <source>
        <dbReference type="Pfam" id="PF25372"/>
    </source>
</evidence>
<dbReference type="GeneID" id="111133132"/>